<evidence type="ECO:0000256" key="1">
    <source>
        <dbReference type="SAM" id="MobiDB-lite"/>
    </source>
</evidence>
<dbReference type="AlphaFoldDB" id="A0A9Y2IIP4"/>
<dbReference type="EMBL" id="CP127294">
    <property type="protein sequence ID" value="WIX80149.1"/>
    <property type="molecule type" value="Genomic_DNA"/>
</dbReference>
<evidence type="ECO:0000313" key="2">
    <source>
        <dbReference type="EMBL" id="WIX80149.1"/>
    </source>
</evidence>
<feature type="region of interest" description="Disordered" evidence="1">
    <location>
        <begin position="74"/>
        <end position="94"/>
    </location>
</feature>
<protein>
    <submittedName>
        <fullName evidence="2">Uncharacterized protein</fullName>
    </submittedName>
</protein>
<reference evidence="2 3" key="1">
    <citation type="submission" date="2023-06" db="EMBL/GenBank/DDBJ databases">
        <authorList>
            <person name="Oyuntsetseg B."/>
            <person name="Kim S.B."/>
        </authorList>
    </citation>
    <scope>NUCLEOTIDE SEQUENCE [LARGE SCALE GENOMIC DNA]</scope>
    <source>
        <strain evidence="2 3">2-15</strain>
    </source>
</reference>
<name>A0A9Y2IIP4_9PSEU</name>
<sequence>MRSLIRVVFCTARISGASHPMGARDQNVYLRALTAAKSVDVIQAVSDILADAKGKIEAVRLLSWRALDAVLSMHPSGPNSPCTPRCSAPRRPSR</sequence>
<accession>A0A9Y2IIP4</accession>
<dbReference type="KEGG" id="acab:QRX50_04990"/>
<dbReference type="Proteomes" id="UP001236014">
    <property type="component" value="Chromosome"/>
</dbReference>
<dbReference type="RefSeq" id="WP_285970788.1">
    <property type="nucleotide sequence ID" value="NZ_CP127294.1"/>
</dbReference>
<proteinExistence type="predicted"/>
<organism evidence="2 3">
    <name type="scientific">Amycolatopsis carbonis</name>
    <dbReference type="NCBI Taxonomy" id="715471"/>
    <lineage>
        <taxon>Bacteria</taxon>
        <taxon>Bacillati</taxon>
        <taxon>Actinomycetota</taxon>
        <taxon>Actinomycetes</taxon>
        <taxon>Pseudonocardiales</taxon>
        <taxon>Pseudonocardiaceae</taxon>
        <taxon>Amycolatopsis</taxon>
    </lineage>
</organism>
<keyword evidence="3" id="KW-1185">Reference proteome</keyword>
<evidence type="ECO:0000313" key="3">
    <source>
        <dbReference type="Proteomes" id="UP001236014"/>
    </source>
</evidence>
<gene>
    <name evidence="2" type="ORF">QRX50_04990</name>
</gene>